<gene>
    <name evidence="3" type="ORF">IAC79_03650</name>
</gene>
<dbReference type="PANTHER" id="PTHR48025">
    <property type="entry name" value="OS02G0815200 PROTEIN"/>
    <property type="match status" value="1"/>
</dbReference>
<evidence type="ECO:0000313" key="4">
    <source>
        <dbReference type="Proteomes" id="UP000886845"/>
    </source>
</evidence>
<organism evidence="3 4">
    <name type="scientific">Candidatus Spyradenecus faecavium</name>
    <dbReference type="NCBI Taxonomy" id="2840947"/>
    <lineage>
        <taxon>Bacteria</taxon>
        <taxon>Pseudomonadati</taxon>
        <taxon>Lentisphaerota</taxon>
        <taxon>Lentisphaeria</taxon>
        <taxon>Lentisphaerales</taxon>
        <taxon>Lentisphaeraceae</taxon>
        <taxon>Lentisphaeraceae incertae sedis</taxon>
        <taxon>Candidatus Spyradenecus</taxon>
    </lineage>
</organism>
<dbReference type="InterPro" id="IPR012677">
    <property type="entry name" value="Nucleotide-bd_a/b_plait_sf"/>
</dbReference>
<keyword evidence="1" id="KW-0694">RNA-binding</keyword>
<evidence type="ECO:0000256" key="1">
    <source>
        <dbReference type="ARBA" id="ARBA00022884"/>
    </source>
</evidence>
<dbReference type="GO" id="GO:0003729">
    <property type="term" value="F:mRNA binding"/>
    <property type="evidence" value="ECO:0007669"/>
    <property type="project" value="TreeGrafter"/>
</dbReference>
<accession>A0A9D1NMM0</accession>
<dbReference type="SMART" id="SM00360">
    <property type="entry name" value="RRM"/>
    <property type="match status" value="1"/>
</dbReference>
<proteinExistence type="predicted"/>
<evidence type="ECO:0000259" key="2">
    <source>
        <dbReference type="PROSITE" id="PS50102"/>
    </source>
</evidence>
<feature type="domain" description="RRM" evidence="2">
    <location>
        <begin position="25"/>
        <end position="103"/>
    </location>
</feature>
<protein>
    <submittedName>
        <fullName evidence="3">RNA-binding protein</fullName>
    </submittedName>
</protein>
<dbReference type="InterPro" id="IPR050502">
    <property type="entry name" value="Euk_RNA-bind_prot"/>
</dbReference>
<sequence length="108" mass="12306">MSFLTSLLARIGLGKKAPTGPQERVEIYVGNLSYDMTDEQLEKAFAKYGTVRHARVITNRFNNKSKGFGFVEMCYRAEAERAIKALHDKTVMGRKLRVNEARNGKPRR</sequence>
<reference evidence="3" key="1">
    <citation type="submission" date="2020-10" db="EMBL/GenBank/DDBJ databases">
        <authorList>
            <person name="Gilroy R."/>
        </authorList>
    </citation>
    <scope>NUCLEOTIDE SEQUENCE</scope>
    <source>
        <strain evidence="3">35461</strain>
    </source>
</reference>
<comment type="caution">
    <text evidence="3">The sequence shown here is derived from an EMBL/GenBank/DDBJ whole genome shotgun (WGS) entry which is preliminary data.</text>
</comment>
<dbReference type="SUPFAM" id="SSF54928">
    <property type="entry name" value="RNA-binding domain, RBD"/>
    <property type="match status" value="1"/>
</dbReference>
<reference evidence="3" key="2">
    <citation type="journal article" date="2021" name="PeerJ">
        <title>Extensive microbial diversity within the chicken gut microbiome revealed by metagenomics and culture.</title>
        <authorList>
            <person name="Gilroy R."/>
            <person name="Ravi A."/>
            <person name="Getino M."/>
            <person name="Pursley I."/>
            <person name="Horton D.L."/>
            <person name="Alikhan N.F."/>
            <person name="Baker D."/>
            <person name="Gharbi K."/>
            <person name="Hall N."/>
            <person name="Watson M."/>
            <person name="Adriaenssens E.M."/>
            <person name="Foster-Nyarko E."/>
            <person name="Jarju S."/>
            <person name="Secka A."/>
            <person name="Antonio M."/>
            <person name="Oren A."/>
            <person name="Chaudhuri R.R."/>
            <person name="La Ragione R."/>
            <person name="Hildebrand F."/>
            <person name="Pallen M.J."/>
        </authorList>
    </citation>
    <scope>NUCLEOTIDE SEQUENCE</scope>
    <source>
        <strain evidence="3">35461</strain>
    </source>
</reference>
<evidence type="ECO:0000313" key="3">
    <source>
        <dbReference type="EMBL" id="HIV09188.1"/>
    </source>
</evidence>
<dbReference type="EMBL" id="DVOR01000116">
    <property type="protein sequence ID" value="HIV09188.1"/>
    <property type="molecule type" value="Genomic_DNA"/>
</dbReference>
<dbReference type="PANTHER" id="PTHR48025:SF1">
    <property type="entry name" value="RRM DOMAIN-CONTAINING PROTEIN"/>
    <property type="match status" value="1"/>
</dbReference>
<name>A0A9D1NMM0_9BACT</name>
<dbReference type="InterPro" id="IPR035979">
    <property type="entry name" value="RBD_domain_sf"/>
</dbReference>
<dbReference type="Pfam" id="PF00076">
    <property type="entry name" value="RRM_1"/>
    <property type="match status" value="1"/>
</dbReference>
<dbReference type="Gene3D" id="3.30.70.330">
    <property type="match status" value="1"/>
</dbReference>
<dbReference type="Proteomes" id="UP000886845">
    <property type="component" value="Unassembled WGS sequence"/>
</dbReference>
<dbReference type="InterPro" id="IPR000504">
    <property type="entry name" value="RRM_dom"/>
</dbReference>
<dbReference type="AlphaFoldDB" id="A0A9D1NMM0"/>
<dbReference type="PROSITE" id="PS50102">
    <property type="entry name" value="RRM"/>
    <property type="match status" value="1"/>
</dbReference>